<keyword evidence="10 11" id="KW-0472">Membrane</keyword>
<dbReference type="InterPro" id="IPR011527">
    <property type="entry name" value="ABC1_TM_dom"/>
</dbReference>
<keyword evidence="15" id="KW-1185">Reference proteome</keyword>
<dbReference type="InterPro" id="IPR027417">
    <property type="entry name" value="P-loop_NTPase"/>
</dbReference>
<evidence type="ECO:0000256" key="2">
    <source>
        <dbReference type="ARBA" id="ARBA00022448"/>
    </source>
</evidence>
<dbReference type="InterPro" id="IPR039421">
    <property type="entry name" value="Type_1_exporter"/>
</dbReference>
<evidence type="ECO:0000259" key="13">
    <source>
        <dbReference type="PROSITE" id="PS50929"/>
    </source>
</evidence>
<feature type="domain" description="ABC transmembrane type-1" evidence="13">
    <location>
        <begin position="39"/>
        <end position="321"/>
    </location>
</feature>
<evidence type="ECO:0000256" key="6">
    <source>
        <dbReference type="ARBA" id="ARBA00022840"/>
    </source>
</evidence>
<dbReference type="OrthoDB" id="6336411at2"/>
<gene>
    <name evidence="14" type="primary">msbA_2</name>
    <name evidence="14" type="ORF">HH1059_24950</name>
</gene>
<keyword evidence="8 11" id="KW-1133">Transmembrane helix</keyword>
<evidence type="ECO:0000256" key="5">
    <source>
        <dbReference type="ARBA" id="ARBA00022741"/>
    </source>
</evidence>
<feature type="transmembrane region" description="Helical" evidence="11">
    <location>
        <begin position="75"/>
        <end position="95"/>
    </location>
</feature>
<dbReference type="GO" id="GO:0005886">
    <property type="term" value="C:plasma membrane"/>
    <property type="evidence" value="ECO:0007669"/>
    <property type="project" value="UniProtKB-SubCell"/>
</dbReference>
<dbReference type="FunFam" id="3.40.50.300:FF:000221">
    <property type="entry name" value="Multidrug ABC transporter ATP-binding protein"/>
    <property type="match status" value="1"/>
</dbReference>
<dbReference type="GO" id="GO:0016887">
    <property type="term" value="F:ATP hydrolysis activity"/>
    <property type="evidence" value="ECO:0007669"/>
    <property type="project" value="InterPro"/>
</dbReference>
<evidence type="ECO:0000256" key="1">
    <source>
        <dbReference type="ARBA" id="ARBA00004651"/>
    </source>
</evidence>
<dbReference type="InterPro" id="IPR003439">
    <property type="entry name" value="ABC_transporter-like_ATP-bd"/>
</dbReference>
<dbReference type="PANTHER" id="PTHR43394:SF1">
    <property type="entry name" value="ATP-BINDING CASSETTE SUB-FAMILY B MEMBER 10, MITOCHONDRIAL"/>
    <property type="match status" value="1"/>
</dbReference>
<evidence type="ECO:0000256" key="10">
    <source>
        <dbReference type="ARBA" id="ARBA00023136"/>
    </source>
</evidence>
<dbReference type="SUPFAM" id="SSF90123">
    <property type="entry name" value="ABC transporter transmembrane region"/>
    <property type="match status" value="1"/>
</dbReference>
<sequence>MTQADQEGDDNSAVAAKRSWPVFKRLFASYVLPHWKVGLLAIMAMLAFGATQVGIIASVQPFLDDGLVERDTAVIRMFALVFLLLLVVQGIAYFFSHYLSGWLSRQLIKNLRLDAHSRLLNMPESAFDQFSSGRLVSKLTYQAEKTAGAVVKAIVTLFKDAVRVIGILGYMIYLSPWLMLIAGLVLPFVGGVIAYINKRFRKLSERIHGAVGGIGAIAEETVTANQEIKLFGQNERERKRFDSYNEKNRRQFMKFAATKFAAVPAIRLIISVALAIVIFLVTVDEIVEAISVGQIASFIVAMTMLNRPLRDLVKLNATMQNGLTAARSIFEIVDIKPEPDDGSKRIGRADGHIVFDQVKFSYDADREVLKGISFEAKPGQTVALTGPSGGGKSTLISLIPRFYEPTSGVIELDGVPLFEYKLADLRKQIALVDQNVTLFNTSVAENIAVGAVDDISREQVRRAAAAANALEFIENLPHGFDTQIGQDGVMLSGGQRQRLAIARAILKDAPILLLDEATSALDNESEYNVHAALERLMADRTSIVIAHRLSTVENADQILFLEDGEVVEQGSHSELLDREGRYAELYRMQYSENG</sequence>
<dbReference type="PROSITE" id="PS50893">
    <property type="entry name" value="ABC_TRANSPORTER_2"/>
    <property type="match status" value="1"/>
</dbReference>
<keyword evidence="7" id="KW-1278">Translocase</keyword>
<evidence type="ECO:0000259" key="12">
    <source>
        <dbReference type="PROSITE" id="PS50893"/>
    </source>
</evidence>
<dbReference type="InterPro" id="IPR003593">
    <property type="entry name" value="AAA+_ATPase"/>
</dbReference>
<keyword evidence="9" id="KW-0445">Lipid transport</keyword>
<keyword evidence="5" id="KW-0547">Nucleotide-binding</keyword>
<evidence type="ECO:0000256" key="7">
    <source>
        <dbReference type="ARBA" id="ARBA00022967"/>
    </source>
</evidence>
<dbReference type="Pfam" id="PF00664">
    <property type="entry name" value="ABC_membrane"/>
    <property type="match status" value="1"/>
</dbReference>
<dbReference type="KEGG" id="hhk:HH1059_24950"/>
<dbReference type="InterPro" id="IPR017871">
    <property type="entry name" value="ABC_transporter-like_CS"/>
</dbReference>
<feature type="transmembrane region" description="Helical" evidence="11">
    <location>
        <begin position="260"/>
        <end position="280"/>
    </location>
</feature>
<evidence type="ECO:0000256" key="9">
    <source>
        <dbReference type="ARBA" id="ARBA00023055"/>
    </source>
</evidence>
<proteinExistence type="predicted"/>
<evidence type="ECO:0000256" key="11">
    <source>
        <dbReference type="SAM" id="Phobius"/>
    </source>
</evidence>
<name>A0A0X8X6N1_HALHR</name>
<accession>A0A0X8X6N1</accession>
<dbReference type="PANTHER" id="PTHR43394">
    <property type="entry name" value="ATP-DEPENDENT PERMEASE MDL1, MITOCHONDRIAL"/>
    <property type="match status" value="1"/>
</dbReference>
<dbReference type="GO" id="GO:0015421">
    <property type="term" value="F:ABC-type oligopeptide transporter activity"/>
    <property type="evidence" value="ECO:0007669"/>
    <property type="project" value="TreeGrafter"/>
</dbReference>
<organism evidence="14 15">
    <name type="scientific">Halorhodospira halochloris</name>
    <name type="common">Ectothiorhodospira halochloris</name>
    <dbReference type="NCBI Taxonomy" id="1052"/>
    <lineage>
        <taxon>Bacteria</taxon>
        <taxon>Pseudomonadati</taxon>
        <taxon>Pseudomonadota</taxon>
        <taxon>Gammaproteobacteria</taxon>
        <taxon>Chromatiales</taxon>
        <taxon>Ectothiorhodospiraceae</taxon>
        <taxon>Halorhodospira</taxon>
    </lineage>
</organism>
<evidence type="ECO:0000256" key="8">
    <source>
        <dbReference type="ARBA" id="ARBA00022989"/>
    </source>
</evidence>
<feature type="transmembrane region" description="Helical" evidence="11">
    <location>
        <begin position="177"/>
        <end position="196"/>
    </location>
</feature>
<dbReference type="Pfam" id="PF00005">
    <property type="entry name" value="ABC_tran"/>
    <property type="match status" value="1"/>
</dbReference>
<dbReference type="PROSITE" id="PS50929">
    <property type="entry name" value="ABC_TM1F"/>
    <property type="match status" value="1"/>
</dbReference>
<evidence type="ECO:0000313" key="14">
    <source>
        <dbReference type="EMBL" id="BAU56570.1"/>
    </source>
</evidence>
<dbReference type="InterPro" id="IPR036640">
    <property type="entry name" value="ABC1_TM_sf"/>
</dbReference>
<evidence type="ECO:0000256" key="4">
    <source>
        <dbReference type="ARBA" id="ARBA00022692"/>
    </source>
</evidence>
<dbReference type="GO" id="GO:0005524">
    <property type="term" value="F:ATP binding"/>
    <property type="evidence" value="ECO:0007669"/>
    <property type="project" value="UniProtKB-KW"/>
</dbReference>
<dbReference type="AlphaFoldDB" id="A0A0X8X6N1"/>
<comment type="subcellular location">
    <subcellularLocation>
        <location evidence="1">Cell membrane</location>
        <topology evidence="1">Multi-pass membrane protein</topology>
    </subcellularLocation>
</comment>
<keyword evidence="2" id="KW-0813">Transport</keyword>
<dbReference type="Gene3D" id="1.20.1560.10">
    <property type="entry name" value="ABC transporter type 1, transmembrane domain"/>
    <property type="match status" value="1"/>
</dbReference>
<feature type="domain" description="ABC transporter" evidence="12">
    <location>
        <begin position="353"/>
        <end position="588"/>
    </location>
</feature>
<dbReference type="PROSITE" id="PS00211">
    <property type="entry name" value="ABC_TRANSPORTER_1"/>
    <property type="match status" value="1"/>
</dbReference>
<dbReference type="SUPFAM" id="SSF52540">
    <property type="entry name" value="P-loop containing nucleoside triphosphate hydrolases"/>
    <property type="match status" value="1"/>
</dbReference>
<evidence type="ECO:0000256" key="3">
    <source>
        <dbReference type="ARBA" id="ARBA00022475"/>
    </source>
</evidence>
<dbReference type="Proteomes" id="UP000218890">
    <property type="component" value="Chromosome"/>
</dbReference>
<feature type="transmembrane region" description="Helical" evidence="11">
    <location>
        <begin position="39"/>
        <end position="63"/>
    </location>
</feature>
<keyword evidence="6 14" id="KW-0067">ATP-binding</keyword>
<protein>
    <submittedName>
        <fullName evidence="14">Lipid A export ATP-binding/permease protein MsbA</fullName>
    </submittedName>
</protein>
<keyword evidence="4 11" id="KW-0812">Transmembrane</keyword>
<keyword evidence="3" id="KW-1003">Cell membrane</keyword>
<dbReference type="InterPro" id="IPR011917">
    <property type="entry name" value="ABC_transpr_lipidA"/>
</dbReference>
<dbReference type="GO" id="GO:0034040">
    <property type="term" value="F:ATPase-coupled lipid transmembrane transporter activity"/>
    <property type="evidence" value="ECO:0007669"/>
    <property type="project" value="InterPro"/>
</dbReference>
<evidence type="ECO:0000313" key="15">
    <source>
        <dbReference type="Proteomes" id="UP000218890"/>
    </source>
</evidence>
<reference evidence="14" key="1">
    <citation type="submission" date="2016-02" db="EMBL/GenBank/DDBJ databases">
        <title>Halorhodospira halochloris DSM-1059 complete genome, version 2.</title>
        <authorList>
            <person name="Tsukatani Y."/>
        </authorList>
    </citation>
    <scope>NUCLEOTIDE SEQUENCE</scope>
    <source>
        <strain evidence="14">DSM 1059</strain>
    </source>
</reference>
<dbReference type="SMART" id="SM00382">
    <property type="entry name" value="AAA"/>
    <property type="match status" value="1"/>
</dbReference>
<dbReference type="Gene3D" id="3.40.50.300">
    <property type="entry name" value="P-loop containing nucleotide triphosphate hydrolases"/>
    <property type="match status" value="1"/>
</dbReference>
<dbReference type="NCBIfam" id="TIGR02203">
    <property type="entry name" value="MsbA_lipidA"/>
    <property type="match status" value="1"/>
</dbReference>
<dbReference type="EMBL" id="AP017372">
    <property type="protein sequence ID" value="BAU56570.1"/>
    <property type="molecule type" value="Genomic_DNA"/>
</dbReference>
<dbReference type="CDD" id="cd18552">
    <property type="entry name" value="ABC_6TM_MsbA_like"/>
    <property type="match status" value="1"/>
</dbReference>